<evidence type="ECO:0000313" key="2">
    <source>
        <dbReference type="EMBL" id="EOY44827.1"/>
    </source>
</evidence>
<dbReference type="EMBL" id="CM001889">
    <property type="protein sequence ID" value="EOY44827.1"/>
    <property type="molecule type" value="Genomic_DNA"/>
</dbReference>
<evidence type="ECO:0000313" key="3">
    <source>
        <dbReference type="Proteomes" id="UP000014062"/>
    </source>
</evidence>
<gene>
    <name evidence="2" type="ORF">SLI_0108</name>
</gene>
<protein>
    <submittedName>
        <fullName evidence="2">Uncharacterized protein</fullName>
    </submittedName>
</protein>
<proteinExistence type="predicted"/>
<dbReference type="Proteomes" id="UP000014062">
    <property type="component" value="Chromosome"/>
</dbReference>
<reference evidence="3" key="1">
    <citation type="journal article" date="2013" name="Genome Biol. Evol.">
        <title>The genome sequence of Streptomyces lividans 66 reveals a novel tRNA-dependent peptide biosynthetic system within a metal-related genomic island.</title>
        <authorList>
            <person name="Cruz-Morales P."/>
            <person name="Vijgenboom E."/>
            <person name="Iruegas-Bocardo F."/>
            <person name="Girard G."/>
            <person name="Yanez-Guerra L.A."/>
            <person name="Ramos-Aboites H.E."/>
            <person name="Pernodet J.L."/>
            <person name="Anne J."/>
            <person name="van Wezel G.P."/>
            <person name="Barona-Gomez F."/>
        </authorList>
    </citation>
    <scope>NUCLEOTIDE SEQUENCE [LARGE SCALE GENOMIC DNA]</scope>
    <source>
        <strain evidence="3">1326</strain>
    </source>
</reference>
<feature type="region of interest" description="Disordered" evidence="1">
    <location>
        <begin position="1"/>
        <end position="20"/>
    </location>
</feature>
<accession>A0A7U9DNK3</accession>
<feature type="compositionally biased region" description="Basic and acidic residues" evidence="1">
    <location>
        <begin position="1"/>
        <end position="12"/>
    </location>
</feature>
<organism evidence="2 3">
    <name type="scientific">Streptomyces lividans 1326</name>
    <dbReference type="NCBI Taxonomy" id="1200984"/>
    <lineage>
        <taxon>Bacteria</taxon>
        <taxon>Bacillati</taxon>
        <taxon>Actinomycetota</taxon>
        <taxon>Actinomycetes</taxon>
        <taxon>Kitasatosporales</taxon>
        <taxon>Streptomycetaceae</taxon>
        <taxon>Streptomyces</taxon>
    </lineage>
</organism>
<dbReference type="AlphaFoldDB" id="A0A7U9DNK3"/>
<evidence type="ECO:0000256" key="1">
    <source>
        <dbReference type="SAM" id="MobiDB-lite"/>
    </source>
</evidence>
<name>A0A7U9DNK3_STRLI</name>
<sequence length="47" mass="5146">MERFSGGEEAREGGGGAMSDFMVVARTVPRRVSKPSYGRRVRQKSAT</sequence>